<evidence type="ECO:0000256" key="1">
    <source>
        <dbReference type="SAM" id="Phobius"/>
    </source>
</evidence>
<name>A0A518DW45_9BACT</name>
<dbReference type="InterPro" id="IPR045584">
    <property type="entry name" value="Pilin-like"/>
</dbReference>
<dbReference type="InterPro" id="IPR012902">
    <property type="entry name" value="N_methyl_site"/>
</dbReference>
<dbReference type="AlphaFoldDB" id="A0A518DW45"/>
<gene>
    <name evidence="3" type="ORF">Pla8534_38800</name>
</gene>
<accession>A0A518DW45</accession>
<dbReference type="InterPro" id="IPR011453">
    <property type="entry name" value="DUF1559"/>
</dbReference>
<dbReference type="Pfam" id="PF07963">
    <property type="entry name" value="N_methyl"/>
    <property type="match status" value="1"/>
</dbReference>
<dbReference type="PROSITE" id="PS00409">
    <property type="entry name" value="PROKAR_NTER_METHYL"/>
    <property type="match status" value="1"/>
</dbReference>
<dbReference type="NCBIfam" id="TIGR04294">
    <property type="entry name" value="pre_pil_HX9DG"/>
    <property type="match status" value="1"/>
</dbReference>
<keyword evidence="1" id="KW-0812">Transmembrane</keyword>
<protein>
    <recommendedName>
        <fullName evidence="2">DUF1559 domain-containing protein</fullName>
    </recommendedName>
</protein>
<sequence>MFLQLELAMPALPSPDSPSLVRSRPLRRGFTLVELLVVIAIIGVLVALLLPAVQMAREAARRASCSNNSKQLGLALLNYHDSHRVFPPSAAIEYGSSPWSAMARLLPYVEAENLQSLIDWSQSYGVQGNVTRQRINTYLCPSETSDKERPDGAIVQYPLSYGANMGVWFVFDPTTNTGGDGLIFPNSRTSIADVTDGASQTLAFAEVKAFTVYFRNSANPNTANAPIPAVPADLLPLLGSTRKTSGHTEWVDGRAHQTGFTGVFGPNTLVPYDNSGVIEDVDFNSYREAESNSRMTYAAVTSRSYHPGGVNTTRVDGSVAFVSESIALPIWRATITRDGDENVRE</sequence>
<evidence type="ECO:0000259" key="2">
    <source>
        <dbReference type="Pfam" id="PF07596"/>
    </source>
</evidence>
<feature type="transmembrane region" description="Helical" evidence="1">
    <location>
        <begin position="30"/>
        <end position="53"/>
    </location>
</feature>
<dbReference type="KEGG" id="lcre:Pla8534_38800"/>
<dbReference type="SUPFAM" id="SSF54523">
    <property type="entry name" value="Pili subunits"/>
    <property type="match status" value="1"/>
</dbReference>
<dbReference type="EMBL" id="CP036433">
    <property type="protein sequence ID" value="QDU96061.1"/>
    <property type="molecule type" value="Genomic_DNA"/>
</dbReference>
<dbReference type="PANTHER" id="PTHR30093">
    <property type="entry name" value="GENERAL SECRETION PATHWAY PROTEIN G"/>
    <property type="match status" value="1"/>
</dbReference>
<dbReference type="Gene3D" id="3.30.700.10">
    <property type="entry name" value="Glycoprotein, Type 4 Pilin"/>
    <property type="match status" value="1"/>
</dbReference>
<keyword evidence="1" id="KW-1133">Transmembrane helix</keyword>
<dbReference type="Proteomes" id="UP000317648">
    <property type="component" value="Chromosome"/>
</dbReference>
<keyword evidence="4" id="KW-1185">Reference proteome</keyword>
<dbReference type="Pfam" id="PF07596">
    <property type="entry name" value="SBP_bac_10"/>
    <property type="match status" value="1"/>
</dbReference>
<dbReference type="PANTHER" id="PTHR30093:SF2">
    <property type="entry name" value="TYPE II SECRETION SYSTEM PROTEIN H"/>
    <property type="match status" value="1"/>
</dbReference>
<dbReference type="InterPro" id="IPR027558">
    <property type="entry name" value="Pre_pil_HX9DG_C"/>
</dbReference>
<dbReference type="RefSeq" id="WP_231756335.1">
    <property type="nucleotide sequence ID" value="NZ_CP036433.1"/>
</dbReference>
<keyword evidence="1" id="KW-0472">Membrane</keyword>
<evidence type="ECO:0000313" key="3">
    <source>
        <dbReference type="EMBL" id="QDU96061.1"/>
    </source>
</evidence>
<proteinExistence type="predicted"/>
<organism evidence="3 4">
    <name type="scientific">Lignipirellula cremea</name>
    <dbReference type="NCBI Taxonomy" id="2528010"/>
    <lineage>
        <taxon>Bacteria</taxon>
        <taxon>Pseudomonadati</taxon>
        <taxon>Planctomycetota</taxon>
        <taxon>Planctomycetia</taxon>
        <taxon>Pirellulales</taxon>
        <taxon>Pirellulaceae</taxon>
        <taxon>Lignipirellula</taxon>
    </lineage>
</organism>
<feature type="domain" description="DUF1559" evidence="2">
    <location>
        <begin position="54"/>
        <end position="327"/>
    </location>
</feature>
<dbReference type="NCBIfam" id="TIGR02532">
    <property type="entry name" value="IV_pilin_GFxxxE"/>
    <property type="match status" value="1"/>
</dbReference>
<reference evidence="3 4" key="1">
    <citation type="submission" date="2019-02" db="EMBL/GenBank/DDBJ databases">
        <title>Deep-cultivation of Planctomycetes and their phenomic and genomic characterization uncovers novel biology.</title>
        <authorList>
            <person name="Wiegand S."/>
            <person name="Jogler M."/>
            <person name="Boedeker C."/>
            <person name="Pinto D."/>
            <person name="Vollmers J."/>
            <person name="Rivas-Marin E."/>
            <person name="Kohn T."/>
            <person name="Peeters S.H."/>
            <person name="Heuer A."/>
            <person name="Rast P."/>
            <person name="Oberbeckmann S."/>
            <person name="Bunk B."/>
            <person name="Jeske O."/>
            <person name="Meyerdierks A."/>
            <person name="Storesund J.E."/>
            <person name="Kallscheuer N."/>
            <person name="Luecker S."/>
            <person name="Lage O.M."/>
            <person name="Pohl T."/>
            <person name="Merkel B.J."/>
            <person name="Hornburger P."/>
            <person name="Mueller R.-W."/>
            <person name="Bruemmer F."/>
            <person name="Labrenz M."/>
            <person name="Spormann A.M."/>
            <person name="Op den Camp H."/>
            <person name="Overmann J."/>
            <person name="Amann R."/>
            <person name="Jetten M.S.M."/>
            <person name="Mascher T."/>
            <person name="Medema M.H."/>
            <person name="Devos D.P."/>
            <person name="Kaster A.-K."/>
            <person name="Ovreas L."/>
            <person name="Rohde M."/>
            <person name="Galperin M.Y."/>
            <person name="Jogler C."/>
        </authorList>
    </citation>
    <scope>NUCLEOTIDE SEQUENCE [LARGE SCALE GENOMIC DNA]</scope>
    <source>
        <strain evidence="3 4">Pla85_3_4</strain>
    </source>
</reference>
<evidence type="ECO:0000313" key="4">
    <source>
        <dbReference type="Proteomes" id="UP000317648"/>
    </source>
</evidence>